<organism evidence="1 2">
    <name type="scientific">Rubritalea profundi</name>
    <dbReference type="NCBI Taxonomy" id="1658618"/>
    <lineage>
        <taxon>Bacteria</taxon>
        <taxon>Pseudomonadati</taxon>
        <taxon>Verrucomicrobiota</taxon>
        <taxon>Verrucomicrobiia</taxon>
        <taxon>Verrucomicrobiales</taxon>
        <taxon>Rubritaleaceae</taxon>
        <taxon>Rubritalea</taxon>
    </lineage>
</organism>
<keyword evidence="2" id="KW-1185">Reference proteome</keyword>
<accession>A0A2S7TX42</accession>
<protein>
    <recommendedName>
        <fullName evidence="3">STAS/SEC14 domain-containing protein</fullName>
    </recommendedName>
</protein>
<dbReference type="Gene3D" id="3.40.50.10600">
    <property type="entry name" value="SpoIIaa-like domains"/>
    <property type="match status" value="1"/>
</dbReference>
<dbReference type="EMBL" id="MQWA01000001">
    <property type="protein sequence ID" value="PQJ27326.1"/>
    <property type="molecule type" value="Genomic_DNA"/>
</dbReference>
<dbReference type="InterPro" id="IPR036513">
    <property type="entry name" value="STAS_dom_sf"/>
</dbReference>
<evidence type="ECO:0000313" key="1">
    <source>
        <dbReference type="EMBL" id="PQJ27326.1"/>
    </source>
</evidence>
<dbReference type="RefSeq" id="WP_105041809.1">
    <property type="nucleotide sequence ID" value="NZ_MQWA01000001.1"/>
</dbReference>
<reference evidence="1 2" key="1">
    <citation type="submission" date="2016-12" db="EMBL/GenBank/DDBJ databases">
        <title>Study of bacterial adaptation to deep sea.</title>
        <authorList>
            <person name="Song J."/>
            <person name="Yoshizawa S."/>
            <person name="Kogure K."/>
        </authorList>
    </citation>
    <scope>NUCLEOTIDE SEQUENCE [LARGE SCALE GENOMIC DNA]</scope>
    <source>
        <strain evidence="1 2">SAORIC-165</strain>
    </source>
</reference>
<dbReference type="InterPro" id="IPR038396">
    <property type="entry name" value="SpoIIAA-like_sf"/>
</dbReference>
<evidence type="ECO:0008006" key="3">
    <source>
        <dbReference type="Google" id="ProtNLM"/>
    </source>
</evidence>
<comment type="caution">
    <text evidence="1">The sequence shown here is derived from an EMBL/GenBank/DDBJ whole genome shotgun (WGS) entry which is preliminary data.</text>
</comment>
<dbReference type="Pfam" id="PF11964">
    <property type="entry name" value="SpoIIAA-like"/>
    <property type="match status" value="1"/>
</dbReference>
<dbReference type="SUPFAM" id="SSF52091">
    <property type="entry name" value="SpoIIaa-like"/>
    <property type="match status" value="1"/>
</dbReference>
<name>A0A2S7TX42_9BACT</name>
<dbReference type="OrthoDB" id="9811577at2"/>
<gene>
    <name evidence="1" type="ORF">BSZ32_01670</name>
</gene>
<dbReference type="InterPro" id="IPR021866">
    <property type="entry name" value="SpoIIAA-like"/>
</dbReference>
<proteinExistence type="predicted"/>
<dbReference type="AlphaFoldDB" id="A0A2S7TX42"/>
<sequence>MIEQTINPSKGIVIVRPKSALSTEDFVILSEAVDAYLASHQKLKGLMIYADDFPGWEDFEGFIGHMRFVRDHHQEIEKVAIVSDAKVANTLPKLARHFLRAEIKTFAYEAFDDAEKWLVS</sequence>
<dbReference type="Proteomes" id="UP000239907">
    <property type="component" value="Unassembled WGS sequence"/>
</dbReference>
<evidence type="ECO:0000313" key="2">
    <source>
        <dbReference type="Proteomes" id="UP000239907"/>
    </source>
</evidence>